<proteinExistence type="inferred from homology"/>
<accession>A0A9D4H9L3</accession>
<keyword evidence="3 9" id="KW-0812">Transmembrane</keyword>
<dbReference type="Pfam" id="PF00001">
    <property type="entry name" value="7tm_1"/>
    <property type="match status" value="2"/>
</dbReference>
<keyword evidence="7 9" id="KW-0675">Receptor</keyword>
<evidence type="ECO:0000256" key="7">
    <source>
        <dbReference type="ARBA" id="ARBA00023170"/>
    </source>
</evidence>
<feature type="transmembrane region" description="Helical" evidence="10">
    <location>
        <begin position="303"/>
        <end position="320"/>
    </location>
</feature>
<dbReference type="Gene3D" id="1.20.1070.10">
    <property type="entry name" value="Rhodopsin 7-helix transmembrane proteins"/>
    <property type="match status" value="1"/>
</dbReference>
<evidence type="ECO:0000259" key="11">
    <source>
        <dbReference type="PROSITE" id="PS50262"/>
    </source>
</evidence>
<keyword evidence="4 10" id="KW-1133">Transmembrane helix</keyword>
<keyword evidence="6 10" id="KW-0472">Membrane</keyword>
<feature type="transmembrane region" description="Helical" evidence="10">
    <location>
        <begin position="68"/>
        <end position="85"/>
    </location>
</feature>
<evidence type="ECO:0000256" key="9">
    <source>
        <dbReference type="RuleBase" id="RU000688"/>
    </source>
</evidence>
<evidence type="ECO:0000256" key="5">
    <source>
        <dbReference type="ARBA" id="ARBA00023040"/>
    </source>
</evidence>
<sequence>MEVSHNESMSLNETFDSQAVLQRIHDYLVTSYLPLMIWLGITCVIGVLGNIETIVFYGWNTKASSTKIFITWLAASDLLVCAMMIDQIVELNINVHFSNRHHCKIRYFIEYAGIYSSGILLTIISVDRFRKVCRFSKKQFSIKSTQCASSITVCLCVLFNLRLLFLIDVVDVPVPTLSDPIQTAVVVDVPVPTLSDPIQTAVGHDCSFSKDPDLSTLVFVSHAADFIFLLACLTIMTICYGRLYFHIRKHSQQLSSYIAQARFKNSSDPVMRSITTCQSENASVFHSLGDAERRLTHMMALKALWFVLCYVPYLVLSVFLEFNNESERSFVLRPGVQFALRLPHFNSVINPIVFILLNPQYRSFVRRQVVPAFTGSSLSTSQHKI</sequence>
<dbReference type="AlphaFoldDB" id="A0A9D4H9L3"/>
<evidence type="ECO:0000313" key="13">
    <source>
        <dbReference type="Proteomes" id="UP000828390"/>
    </source>
</evidence>
<name>A0A9D4H9L3_DREPO</name>
<dbReference type="PROSITE" id="PS50262">
    <property type="entry name" value="G_PROTEIN_RECEP_F1_2"/>
    <property type="match status" value="1"/>
</dbReference>
<evidence type="ECO:0000256" key="1">
    <source>
        <dbReference type="ARBA" id="ARBA00004651"/>
    </source>
</evidence>
<feature type="transmembrane region" description="Helical" evidence="10">
    <location>
        <begin position="105"/>
        <end position="126"/>
    </location>
</feature>
<dbReference type="GO" id="GO:0004930">
    <property type="term" value="F:G protein-coupled receptor activity"/>
    <property type="evidence" value="ECO:0007669"/>
    <property type="project" value="UniProtKB-KW"/>
</dbReference>
<protein>
    <recommendedName>
        <fullName evidence="11">G-protein coupled receptors family 1 profile domain-containing protein</fullName>
    </recommendedName>
</protein>
<feature type="transmembrane region" description="Helical" evidence="10">
    <location>
        <begin position="226"/>
        <end position="245"/>
    </location>
</feature>
<dbReference type="InterPro" id="IPR000276">
    <property type="entry name" value="GPCR_Rhodpsn"/>
</dbReference>
<dbReference type="PANTHER" id="PTHR24228">
    <property type="entry name" value="B2 BRADYKININ RECEPTOR/ANGIOTENSIN II RECEPTOR"/>
    <property type="match status" value="1"/>
</dbReference>
<keyword evidence="13" id="KW-1185">Reference proteome</keyword>
<dbReference type="PRINTS" id="PR00237">
    <property type="entry name" value="GPCRRHODOPSN"/>
</dbReference>
<dbReference type="GO" id="GO:0005886">
    <property type="term" value="C:plasma membrane"/>
    <property type="evidence" value="ECO:0007669"/>
    <property type="project" value="UniProtKB-SubCell"/>
</dbReference>
<feature type="transmembrane region" description="Helical" evidence="10">
    <location>
        <begin position="147"/>
        <end position="167"/>
    </location>
</feature>
<dbReference type="EMBL" id="JAIWYP010000004">
    <property type="protein sequence ID" value="KAH3829963.1"/>
    <property type="molecule type" value="Genomic_DNA"/>
</dbReference>
<dbReference type="PANTHER" id="PTHR24228:SF61">
    <property type="entry name" value="G-PROTEIN COUPLED RECEPTORS FAMILY 1 PROFILE DOMAIN-CONTAINING PROTEIN"/>
    <property type="match status" value="1"/>
</dbReference>
<organism evidence="12 13">
    <name type="scientific">Dreissena polymorpha</name>
    <name type="common">Zebra mussel</name>
    <name type="synonym">Mytilus polymorpha</name>
    <dbReference type="NCBI Taxonomy" id="45954"/>
    <lineage>
        <taxon>Eukaryota</taxon>
        <taxon>Metazoa</taxon>
        <taxon>Spiralia</taxon>
        <taxon>Lophotrochozoa</taxon>
        <taxon>Mollusca</taxon>
        <taxon>Bivalvia</taxon>
        <taxon>Autobranchia</taxon>
        <taxon>Heteroconchia</taxon>
        <taxon>Euheterodonta</taxon>
        <taxon>Imparidentia</taxon>
        <taxon>Neoheterodontei</taxon>
        <taxon>Myida</taxon>
        <taxon>Dreissenoidea</taxon>
        <taxon>Dreissenidae</taxon>
        <taxon>Dreissena</taxon>
    </lineage>
</organism>
<evidence type="ECO:0000256" key="2">
    <source>
        <dbReference type="ARBA" id="ARBA00022475"/>
    </source>
</evidence>
<dbReference type="SUPFAM" id="SSF81321">
    <property type="entry name" value="Family A G protein-coupled receptor-like"/>
    <property type="match status" value="1"/>
</dbReference>
<evidence type="ECO:0000256" key="10">
    <source>
        <dbReference type="SAM" id="Phobius"/>
    </source>
</evidence>
<reference evidence="12" key="1">
    <citation type="journal article" date="2019" name="bioRxiv">
        <title>The Genome of the Zebra Mussel, Dreissena polymorpha: A Resource for Invasive Species Research.</title>
        <authorList>
            <person name="McCartney M.A."/>
            <person name="Auch B."/>
            <person name="Kono T."/>
            <person name="Mallez S."/>
            <person name="Zhang Y."/>
            <person name="Obille A."/>
            <person name="Becker A."/>
            <person name="Abrahante J.E."/>
            <person name="Garbe J."/>
            <person name="Badalamenti J.P."/>
            <person name="Herman A."/>
            <person name="Mangelson H."/>
            <person name="Liachko I."/>
            <person name="Sullivan S."/>
            <person name="Sone E.D."/>
            <person name="Koren S."/>
            <person name="Silverstein K.A.T."/>
            <person name="Beckman K.B."/>
            <person name="Gohl D.M."/>
        </authorList>
    </citation>
    <scope>NUCLEOTIDE SEQUENCE</scope>
    <source>
        <strain evidence="12">Duluth1</strain>
        <tissue evidence="12">Whole animal</tissue>
    </source>
</reference>
<gene>
    <name evidence="12" type="ORF">DPMN_103196</name>
</gene>
<dbReference type="Proteomes" id="UP000828390">
    <property type="component" value="Unassembled WGS sequence"/>
</dbReference>
<evidence type="ECO:0000313" key="12">
    <source>
        <dbReference type="EMBL" id="KAH3829963.1"/>
    </source>
</evidence>
<dbReference type="InterPro" id="IPR017452">
    <property type="entry name" value="GPCR_Rhodpsn_7TM"/>
</dbReference>
<dbReference type="CDD" id="cd00637">
    <property type="entry name" value="7tm_classA_rhodopsin-like"/>
    <property type="match status" value="1"/>
</dbReference>
<keyword evidence="5 9" id="KW-0297">G-protein coupled receptor</keyword>
<evidence type="ECO:0000256" key="8">
    <source>
        <dbReference type="ARBA" id="ARBA00023224"/>
    </source>
</evidence>
<comment type="similarity">
    <text evidence="9">Belongs to the G-protein coupled receptor 1 family.</text>
</comment>
<keyword evidence="8 9" id="KW-0807">Transducer</keyword>
<evidence type="ECO:0000256" key="6">
    <source>
        <dbReference type="ARBA" id="ARBA00023136"/>
    </source>
</evidence>
<comment type="subcellular location">
    <subcellularLocation>
        <location evidence="1">Cell membrane</location>
        <topology evidence="1">Multi-pass membrane protein</topology>
    </subcellularLocation>
</comment>
<dbReference type="PROSITE" id="PS00237">
    <property type="entry name" value="G_PROTEIN_RECEP_F1_1"/>
    <property type="match status" value="1"/>
</dbReference>
<evidence type="ECO:0000256" key="4">
    <source>
        <dbReference type="ARBA" id="ARBA00022989"/>
    </source>
</evidence>
<evidence type="ECO:0000256" key="3">
    <source>
        <dbReference type="ARBA" id="ARBA00022692"/>
    </source>
</evidence>
<keyword evidence="2" id="KW-1003">Cell membrane</keyword>
<feature type="transmembrane region" description="Helical" evidence="10">
    <location>
        <begin position="340"/>
        <end position="357"/>
    </location>
</feature>
<feature type="transmembrane region" description="Helical" evidence="10">
    <location>
        <begin position="35"/>
        <end position="56"/>
    </location>
</feature>
<feature type="domain" description="G-protein coupled receptors family 1 profile" evidence="11">
    <location>
        <begin position="49"/>
        <end position="354"/>
    </location>
</feature>
<reference evidence="12" key="2">
    <citation type="submission" date="2020-11" db="EMBL/GenBank/DDBJ databases">
        <authorList>
            <person name="McCartney M.A."/>
            <person name="Auch B."/>
            <person name="Kono T."/>
            <person name="Mallez S."/>
            <person name="Becker A."/>
            <person name="Gohl D.M."/>
            <person name="Silverstein K.A.T."/>
            <person name="Koren S."/>
            <person name="Bechman K.B."/>
            <person name="Herman A."/>
            <person name="Abrahante J.E."/>
            <person name="Garbe J."/>
        </authorList>
    </citation>
    <scope>NUCLEOTIDE SEQUENCE</scope>
    <source>
        <strain evidence="12">Duluth1</strain>
        <tissue evidence="12">Whole animal</tissue>
    </source>
</reference>
<comment type="caution">
    <text evidence="12">The sequence shown here is derived from an EMBL/GenBank/DDBJ whole genome shotgun (WGS) entry which is preliminary data.</text>
</comment>